<name>U4LT20_PYROM</name>
<dbReference type="AlphaFoldDB" id="U4LT20"/>
<gene>
    <name evidence="1" type="ORF">PCON_04317</name>
</gene>
<reference evidence="1 2" key="1">
    <citation type="journal article" date="2013" name="PLoS Genet.">
        <title>The genome and development-dependent transcriptomes of Pyronema confluens: a window into fungal evolution.</title>
        <authorList>
            <person name="Traeger S."/>
            <person name="Altegoer F."/>
            <person name="Freitag M."/>
            <person name="Gabaldon T."/>
            <person name="Kempken F."/>
            <person name="Kumar A."/>
            <person name="Marcet-Houben M."/>
            <person name="Poggeler S."/>
            <person name="Stajich J.E."/>
            <person name="Nowrousian M."/>
        </authorList>
    </citation>
    <scope>NUCLEOTIDE SEQUENCE [LARGE SCALE GENOMIC DNA]</scope>
    <source>
        <strain evidence="2">CBS 100304</strain>
        <tissue evidence="1">Vegetative mycelium</tissue>
    </source>
</reference>
<dbReference type="Proteomes" id="UP000018144">
    <property type="component" value="Unassembled WGS sequence"/>
</dbReference>
<evidence type="ECO:0000313" key="1">
    <source>
        <dbReference type="EMBL" id="CCX34799.1"/>
    </source>
</evidence>
<accession>U4LT20</accession>
<sequence length="139" mass="15706">MLGRNLCLAVVGIQGAPGQSKISRNRDRTQFTPQTFAATLLKHQYLGAFATRRLKPKYCKALEITPPEREYCSRYSVGKERSKNNGPLFLVVQDCHRWMEKSLLGSEHDENVKLKEDVQAMNSKVQPGVLQGLVMVDLM</sequence>
<protein>
    <submittedName>
        <fullName evidence="1">Uncharacterized protein</fullName>
    </submittedName>
</protein>
<proteinExistence type="predicted"/>
<organism evidence="1 2">
    <name type="scientific">Pyronema omphalodes (strain CBS 100304)</name>
    <name type="common">Pyronema confluens</name>
    <dbReference type="NCBI Taxonomy" id="1076935"/>
    <lineage>
        <taxon>Eukaryota</taxon>
        <taxon>Fungi</taxon>
        <taxon>Dikarya</taxon>
        <taxon>Ascomycota</taxon>
        <taxon>Pezizomycotina</taxon>
        <taxon>Pezizomycetes</taxon>
        <taxon>Pezizales</taxon>
        <taxon>Pyronemataceae</taxon>
        <taxon>Pyronema</taxon>
    </lineage>
</organism>
<keyword evidence="2" id="KW-1185">Reference proteome</keyword>
<evidence type="ECO:0000313" key="2">
    <source>
        <dbReference type="Proteomes" id="UP000018144"/>
    </source>
</evidence>
<dbReference type="EMBL" id="HF936636">
    <property type="protein sequence ID" value="CCX34799.1"/>
    <property type="molecule type" value="Genomic_DNA"/>
</dbReference>